<evidence type="ECO:0000313" key="2">
    <source>
        <dbReference type="Proteomes" id="UP000011885"/>
    </source>
</evidence>
<keyword evidence="2" id="KW-1185">Reference proteome</keyword>
<comment type="caution">
    <text evidence="1">The sequence shown here is derived from an EMBL/GenBank/DDBJ whole genome shotgun (WGS) entry which is preliminary data.</text>
</comment>
<dbReference type="AlphaFoldDB" id="M5UQS8"/>
<sequence length="67" mass="7849">MVIQPVEARTELAWSMRVKNQRVVARTIVWLDDESDSAPGFARTIRRSWRASMRMVIRNLLMRVSGF</sequence>
<name>M5UQS8_9BACT</name>
<proteinExistence type="predicted"/>
<dbReference type="EMBL" id="ANOH01000018">
    <property type="protein sequence ID" value="EMI58343.1"/>
    <property type="molecule type" value="Genomic_DNA"/>
</dbReference>
<organism evidence="1 2">
    <name type="scientific">Rhodopirellula sallentina SM41</name>
    <dbReference type="NCBI Taxonomy" id="1263870"/>
    <lineage>
        <taxon>Bacteria</taxon>
        <taxon>Pseudomonadati</taxon>
        <taxon>Planctomycetota</taxon>
        <taxon>Planctomycetia</taxon>
        <taxon>Pirellulales</taxon>
        <taxon>Pirellulaceae</taxon>
        <taxon>Rhodopirellula</taxon>
    </lineage>
</organism>
<protein>
    <submittedName>
        <fullName evidence="1">Uncharacterized protein</fullName>
    </submittedName>
</protein>
<dbReference type="PATRIC" id="fig|1263870.3.peg.238"/>
<evidence type="ECO:0000313" key="1">
    <source>
        <dbReference type="EMBL" id="EMI58343.1"/>
    </source>
</evidence>
<reference evidence="1 2" key="1">
    <citation type="journal article" date="2013" name="Mar. Genomics">
        <title>Expression of sulfatases in Rhodopirellula baltica and the diversity of sulfatases in the genus Rhodopirellula.</title>
        <authorList>
            <person name="Wegner C.E."/>
            <person name="Richter-Heitmann T."/>
            <person name="Klindworth A."/>
            <person name="Klockow C."/>
            <person name="Richter M."/>
            <person name="Achstetter T."/>
            <person name="Glockner F.O."/>
            <person name="Harder J."/>
        </authorList>
    </citation>
    <scope>NUCLEOTIDE SEQUENCE [LARGE SCALE GENOMIC DNA]</scope>
    <source>
        <strain evidence="1 2">SM41</strain>
    </source>
</reference>
<dbReference type="Proteomes" id="UP000011885">
    <property type="component" value="Unassembled WGS sequence"/>
</dbReference>
<gene>
    <name evidence="1" type="ORF">RSSM_00213</name>
</gene>
<accession>M5UQS8</accession>